<organism evidence="1 2">
    <name type="scientific">Nelumbo nucifera</name>
    <name type="common">Sacred lotus</name>
    <dbReference type="NCBI Taxonomy" id="4432"/>
    <lineage>
        <taxon>Eukaryota</taxon>
        <taxon>Viridiplantae</taxon>
        <taxon>Streptophyta</taxon>
        <taxon>Embryophyta</taxon>
        <taxon>Tracheophyta</taxon>
        <taxon>Spermatophyta</taxon>
        <taxon>Magnoliopsida</taxon>
        <taxon>Proteales</taxon>
        <taxon>Nelumbonaceae</taxon>
        <taxon>Nelumbo</taxon>
    </lineage>
</organism>
<dbReference type="AlphaFoldDB" id="A0A822XXS6"/>
<accession>A0A822XXS6</accession>
<dbReference type="EMBL" id="DUZY01000001">
    <property type="protein sequence ID" value="DAD25117.1"/>
    <property type="molecule type" value="Genomic_DNA"/>
</dbReference>
<gene>
    <name evidence="1" type="ORF">HUJ06_026581</name>
</gene>
<sequence>MLLDLVKCCLTFPRPFVGRILFEQLEYWFVDGSQPRNDDARLNSGCRCTEQKQISG</sequence>
<proteinExistence type="predicted"/>
<protein>
    <submittedName>
        <fullName evidence="1">Uncharacterized protein</fullName>
    </submittedName>
</protein>
<reference evidence="1 2" key="1">
    <citation type="journal article" date="2020" name="Mol. Biol. Evol.">
        <title>Distinct Expression and Methylation Patterns for Genes with Different Fates following a Single Whole-Genome Duplication in Flowering Plants.</title>
        <authorList>
            <person name="Shi T."/>
            <person name="Rahmani R.S."/>
            <person name="Gugger P.F."/>
            <person name="Wang M."/>
            <person name="Li H."/>
            <person name="Zhang Y."/>
            <person name="Li Z."/>
            <person name="Wang Q."/>
            <person name="Van de Peer Y."/>
            <person name="Marchal K."/>
            <person name="Chen J."/>
        </authorList>
    </citation>
    <scope>NUCLEOTIDE SEQUENCE [LARGE SCALE GENOMIC DNA]</scope>
    <source>
        <tissue evidence="1">Leaf</tissue>
    </source>
</reference>
<dbReference type="Proteomes" id="UP000607653">
    <property type="component" value="Unassembled WGS sequence"/>
</dbReference>
<comment type="caution">
    <text evidence="1">The sequence shown here is derived from an EMBL/GenBank/DDBJ whole genome shotgun (WGS) entry which is preliminary data.</text>
</comment>
<keyword evidence="2" id="KW-1185">Reference proteome</keyword>
<name>A0A822XXS6_NELNU</name>
<evidence type="ECO:0000313" key="1">
    <source>
        <dbReference type="EMBL" id="DAD25117.1"/>
    </source>
</evidence>
<evidence type="ECO:0000313" key="2">
    <source>
        <dbReference type="Proteomes" id="UP000607653"/>
    </source>
</evidence>